<accession>A0ABT9FLM3</accession>
<keyword evidence="2" id="KW-1185">Reference proteome</keyword>
<evidence type="ECO:0000313" key="2">
    <source>
        <dbReference type="Proteomes" id="UP001241848"/>
    </source>
</evidence>
<proteinExistence type="predicted"/>
<organism evidence="1 2">
    <name type="scientific">Paenibacillus zeirhizosphaerae</name>
    <dbReference type="NCBI Taxonomy" id="2987519"/>
    <lineage>
        <taxon>Bacteria</taxon>
        <taxon>Bacillati</taxon>
        <taxon>Bacillota</taxon>
        <taxon>Bacilli</taxon>
        <taxon>Bacillales</taxon>
        <taxon>Paenibacillaceae</taxon>
        <taxon>Paenibacillus</taxon>
    </lineage>
</organism>
<dbReference type="SUPFAM" id="SSF103642">
    <property type="entry name" value="Sec-C motif"/>
    <property type="match status" value="1"/>
</dbReference>
<protein>
    <submittedName>
        <fullName evidence="1">SEC-C domain-containing protein</fullName>
    </submittedName>
</protein>
<dbReference type="Proteomes" id="UP001241848">
    <property type="component" value="Unassembled WGS sequence"/>
</dbReference>
<evidence type="ECO:0000313" key="1">
    <source>
        <dbReference type="EMBL" id="MDP4095641.1"/>
    </source>
</evidence>
<comment type="caution">
    <text evidence="1">The sequence shown here is derived from an EMBL/GenBank/DDBJ whole genome shotgun (WGS) entry which is preliminary data.</text>
</comment>
<dbReference type="RefSeq" id="WP_305753277.1">
    <property type="nucleotide sequence ID" value="NZ_JAPCKK010000004.1"/>
</dbReference>
<sequence length="242" mass="27920">MSSIGRNQLCPCGSGKKYKYCHIDKPLDLGASMSELNHLKNEVLKNIRGHVEIYDTRDMLSHFPNHKELIQKMYQAIDRVSELPLERNPEHIPGTQIFNRVHSSALGNIQFAWSVPILESFIKSHDLSLQDFKVAELMNFIDPSVLVKDRLQHAASNNEPVYVIEYQAIELERWAVDGNHRIAARFAKDKESKIKGYCFSEELHMKAIMYDFMRVAYAIRANIVKAFGYRDNKKLPTLLPMD</sequence>
<dbReference type="Pfam" id="PF02810">
    <property type="entry name" value="SEC-C"/>
    <property type="match status" value="1"/>
</dbReference>
<dbReference type="Gene3D" id="3.10.450.50">
    <property type="match status" value="1"/>
</dbReference>
<reference evidence="1 2" key="1">
    <citation type="submission" date="2022-10" db="EMBL/GenBank/DDBJ databases">
        <title>Paenibacillus description and whole genome data of maize root bacterial community.</title>
        <authorList>
            <person name="Marton D."/>
            <person name="Farkas M."/>
            <person name="Cserhati M."/>
        </authorList>
    </citation>
    <scope>NUCLEOTIDE SEQUENCE [LARGE SCALE GENOMIC DNA]</scope>
    <source>
        <strain evidence="1 2">P96</strain>
    </source>
</reference>
<dbReference type="EMBL" id="JAPCKK010000004">
    <property type="protein sequence ID" value="MDP4095641.1"/>
    <property type="molecule type" value="Genomic_DNA"/>
</dbReference>
<dbReference type="InterPro" id="IPR004027">
    <property type="entry name" value="SEC_C_motif"/>
</dbReference>
<name>A0ABT9FLM3_9BACL</name>
<gene>
    <name evidence="1" type="ORF">OIN60_02390</name>
</gene>